<sequence>MIATARRAAALQPGLWAEAIKIRDEWLDLGLSTEPADRPATEEAIASIYASHRRARPEFIWVLSPVAAVPHLAGLPTHQTLRSYVSDRRPQPDGAPGAGKPSASSSSGAGKPSASSSSGAGKPSAGRLGAGDRVAGRASIAGRGWPIASDIAAGLSHLRSRMAATYVEPSPDRKPMQRPKGKPWPSLRPEAALDAGLPFHELLHQGVREALFRTLAGEIYNPIRAAVPGFPSRDQLPVCWYGHQDAAWIGHADTLHRLGLASPVGAFSTWATLARSGGWWWPGEQHCVLVDRPAVIRTEPVPGAWHGERRRQPGLAVEYRDGWSM</sequence>
<accession>A0A919NGN4</accession>
<evidence type="ECO:0000313" key="3">
    <source>
        <dbReference type="EMBL" id="GIF18271.1"/>
    </source>
</evidence>
<dbReference type="Pfam" id="PF20530">
    <property type="entry name" value="DUF6745"/>
    <property type="match status" value="1"/>
</dbReference>
<protein>
    <recommendedName>
        <fullName evidence="2">DUF6745 domain-containing protein</fullName>
    </recommendedName>
</protein>
<evidence type="ECO:0000259" key="2">
    <source>
        <dbReference type="Pfam" id="PF20530"/>
    </source>
</evidence>
<dbReference type="InterPro" id="IPR046633">
    <property type="entry name" value="DUF6745"/>
</dbReference>
<name>A0A919NGN4_9ACTN</name>
<reference evidence="3" key="1">
    <citation type="submission" date="2021-01" db="EMBL/GenBank/DDBJ databases">
        <title>Whole genome shotgun sequence of Actinoplanes tereljensis NBRC 105297.</title>
        <authorList>
            <person name="Komaki H."/>
            <person name="Tamura T."/>
        </authorList>
    </citation>
    <scope>NUCLEOTIDE SEQUENCE</scope>
    <source>
        <strain evidence="3">NBRC 105297</strain>
    </source>
</reference>
<organism evidence="3 4">
    <name type="scientific">Paractinoplanes tereljensis</name>
    <dbReference type="NCBI Taxonomy" id="571912"/>
    <lineage>
        <taxon>Bacteria</taxon>
        <taxon>Bacillati</taxon>
        <taxon>Actinomycetota</taxon>
        <taxon>Actinomycetes</taxon>
        <taxon>Micromonosporales</taxon>
        <taxon>Micromonosporaceae</taxon>
        <taxon>Paractinoplanes</taxon>
    </lineage>
</organism>
<dbReference type="Proteomes" id="UP000623608">
    <property type="component" value="Unassembled WGS sequence"/>
</dbReference>
<gene>
    <name evidence="3" type="ORF">Ate02nite_10010</name>
</gene>
<comment type="caution">
    <text evidence="3">The sequence shown here is derived from an EMBL/GenBank/DDBJ whole genome shotgun (WGS) entry which is preliminary data.</text>
</comment>
<keyword evidence="4" id="KW-1185">Reference proteome</keyword>
<dbReference type="RefSeq" id="WP_203799471.1">
    <property type="nucleotide sequence ID" value="NZ_BOMY01000006.1"/>
</dbReference>
<evidence type="ECO:0000313" key="4">
    <source>
        <dbReference type="Proteomes" id="UP000623608"/>
    </source>
</evidence>
<feature type="compositionally biased region" description="Low complexity" evidence="1">
    <location>
        <begin position="94"/>
        <end position="126"/>
    </location>
</feature>
<proteinExistence type="predicted"/>
<dbReference type="AlphaFoldDB" id="A0A919NGN4"/>
<dbReference type="EMBL" id="BOMY01000006">
    <property type="protein sequence ID" value="GIF18271.1"/>
    <property type="molecule type" value="Genomic_DNA"/>
</dbReference>
<evidence type="ECO:0000256" key="1">
    <source>
        <dbReference type="SAM" id="MobiDB-lite"/>
    </source>
</evidence>
<feature type="region of interest" description="Disordered" evidence="1">
    <location>
        <begin position="85"/>
        <end position="131"/>
    </location>
</feature>
<feature type="domain" description="DUF6745" evidence="2">
    <location>
        <begin position="241"/>
        <end position="324"/>
    </location>
</feature>